<dbReference type="PANTHER" id="PTHR43038">
    <property type="entry name" value="ATP-BINDING CASSETTE, SUB-FAMILY H, MEMBER 1"/>
    <property type="match status" value="1"/>
</dbReference>
<dbReference type="PROSITE" id="PS50893">
    <property type="entry name" value="ABC_TRANSPORTER_2"/>
    <property type="match status" value="1"/>
</dbReference>
<dbReference type="SUPFAM" id="SSF52540">
    <property type="entry name" value="P-loop containing nucleoside triphosphate hydrolases"/>
    <property type="match status" value="1"/>
</dbReference>
<dbReference type="EMBL" id="LJJR01000005">
    <property type="protein sequence ID" value="KPD32624.1"/>
    <property type="molecule type" value="Genomic_DNA"/>
</dbReference>
<dbReference type="InterPro" id="IPR003439">
    <property type="entry name" value="ABC_transporter-like_ATP-bd"/>
</dbReference>
<dbReference type="GO" id="GO:0016887">
    <property type="term" value="F:ATP hydrolysis activity"/>
    <property type="evidence" value="ECO:0007669"/>
    <property type="project" value="InterPro"/>
</dbReference>
<dbReference type="Gene3D" id="3.40.50.300">
    <property type="entry name" value="P-loop containing nucleotide triphosphate hydrolases"/>
    <property type="match status" value="1"/>
</dbReference>
<organism evidence="4 5">
    <name type="scientific">Thermus scotoductus</name>
    <dbReference type="NCBI Taxonomy" id="37636"/>
    <lineage>
        <taxon>Bacteria</taxon>
        <taxon>Thermotogati</taxon>
        <taxon>Deinococcota</taxon>
        <taxon>Deinococci</taxon>
        <taxon>Thermales</taxon>
        <taxon>Thermaceae</taxon>
        <taxon>Thermus</taxon>
    </lineage>
</organism>
<dbReference type="AlphaFoldDB" id="A0A0N0ZRM7"/>
<dbReference type="GO" id="GO:0005524">
    <property type="term" value="F:ATP binding"/>
    <property type="evidence" value="ECO:0007669"/>
    <property type="project" value="UniProtKB-KW"/>
</dbReference>
<dbReference type="Proteomes" id="UP000053099">
    <property type="component" value="Unassembled WGS sequence"/>
</dbReference>
<evidence type="ECO:0000256" key="1">
    <source>
        <dbReference type="ARBA" id="ARBA00022741"/>
    </source>
</evidence>
<keyword evidence="1" id="KW-0547">Nucleotide-binding</keyword>
<dbReference type="InterPro" id="IPR017871">
    <property type="entry name" value="ABC_transporter-like_CS"/>
</dbReference>
<protein>
    <submittedName>
        <fullName evidence="4">ABC transporter</fullName>
    </submittedName>
</protein>
<evidence type="ECO:0000256" key="2">
    <source>
        <dbReference type="ARBA" id="ARBA00022840"/>
    </source>
</evidence>
<gene>
    <name evidence="4" type="ORF">AN926_01790</name>
</gene>
<dbReference type="PATRIC" id="fig|37636.3.peg.1973"/>
<comment type="caution">
    <text evidence="4">The sequence shown here is derived from an EMBL/GenBank/DDBJ whole genome shotgun (WGS) entry which is preliminary data.</text>
</comment>
<feature type="domain" description="ABC transporter" evidence="3">
    <location>
        <begin position="2"/>
        <end position="218"/>
    </location>
</feature>
<accession>A0A0N0ZRM7</accession>
<evidence type="ECO:0000313" key="5">
    <source>
        <dbReference type="Proteomes" id="UP000053099"/>
    </source>
</evidence>
<dbReference type="SMART" id="SM00382">
    <property type="entry name" value="AAA"/>
    <property type="match status" value="1"/>
</dbReference>
<dbReference type="InterPro" id="IPR003593">
    <property type="entry name" value="AAA+_ATPase"/>
</dbReference>
<dbReference type="Pfam" id="PF00005">
    <property type="entry name" value="ABC_tran"/>
    <property type="match status" value="1"/>
</dbReference>
<proteinExistence type="predicted"/>
<name>A0A0N0ZRM7_THESC</name>
<keyword evidence="2" id="KW-0067">ATP-binding</keyword>
<dbReference type="InterPro" id="IPR027417">
    <property type="entry name" value="P-loop_NTPase"/>
</dbReference>
<evidence type="ECO:0000259" key="3">
    <source>
        <dbReference type="PROSITE" id="PS50893"/>
    </source>
</evidence>
<dbReference type="CDD" id="cd03230">
    <property type="entry name" value="ABC_DR_subfamily_A"/>
    <property type="match status" value="1"/>
</dbReference>
<dbReference type="PROSITE" id="PS00211">
    <property type="entry name" value="ABC_TRANSPORTER_1"/>
    <property type="match status" value="1"/>
</dbReference>
<evidence type="ECO:0000313" key="4">
    <source>
        <dbReference type="EMBL" id="KPD32624.1"/>
    </source>
</evidence>
<reference evidence="4 5" key="1">
    <citation type="submission" date="2015-09" db="EMBL/GenBank/DDBJ databases">
        <title>Draft genome sequence of Thermus scotoductus strain K1 isolated from a geothermal spring in Nagorno-Karabakh, Armenia.</title>
        <authorList>
            <person name="Saghatelyan A."/>
            <person name="Poghosyan L."/>
            <person name="Panosyan H."/>
            <person name="Birkeland N.-K."/>
        </authorList>
    </citation>
    <scope>NUCLEOTIDE SEQUENCE [LARGE SCALE GENOMIC DNA]</scope>
    <source>
        <strain evidence="4 5">K1</strain>
    </source>
</reference>
<sequence length="225" mass="24267">MVVAENLSKKGRLKGVTLQVAGGVVGLLGPNGAGKSTLLALLAGRIKPDGGKAALFSHAPRDPRALPLRAYLPQTPRLFPHLRALEVLEGARRVKGLGREALEEALVRMGLEGFLGKRVGELSGGQRQRLALAASLMGDPPIWLLDEPTAALDPRGRERFWAWVEGKKEGVVLVALHHVEEAQRADRLLLLKGGSILEDGSPRGVLGLRGERLSWLMEVLYEEPA</sequence>
<dbReference type="PANTHER" id="PTHR43038:SF3">
    <property type="entry name" value="ABC TRANSPORTER G FAMILY MEMBER 20 ISOFORM X1"/>
    <property type="match status" value="1"/>
</dbReference>